<gene>
    <name evidence="8" type="ORF">LUCI_1690</name>
</gene>
<dbReference type="SUPFAM" id="SSF88946">
    <property type="entry name" value="Sigma2 domain of RNA polymerase sigma factors"/>
    <property type="match status" value="1"/>
</dbReference>
<dbReference type="SUPFAM" id="SSF88659">
    <property type="entry name" value="Sigma3 and sigma4 domains of RNA polymerase sigma factors"/>
    <property type="match status" value="1"/>
</dbReference>
<feature type="domain" description="RNA polymerase sigma factor 70 region 4 type 2" evidence="7">
    <location>
        <begin position="98"/>
        <end position="148"/>
    </location>
</feature>
<evidence type="ECO:0000256" key="2">
    <source>
        <dbReference type="ARBA" id="ARBA00023015"/>
    </source>
</evidence>
<dbReference type="PANTHER" id="PTHR43133:SF62">
    <property type="entry name" value="RNA POLYMERASE SIGMA FACTOR SIGZ"/>
    <property type="match status" value="1"/>
</dbReference>
<keyword evidence="2" id="KW-0805">Transcription regulation</keyword>
<dbReference type="InterPro" id="IPR039425">
    <property type="entry name" value="RNA_pol_sigma-70-like"/>
</dbReference>
<dbReference type="EMBL" id="UPPP01000064">
    <property type="protein sequence ID" value="VBB06458.1"/>
    <property type="molecule type" value="Genomic_DNA"/>
</dbReference>
<dbReference type="Proteomes" id="UP000277811">
    <property type="component" value="Unassembled WGS sequence"/>
</dbReference>
<dbReference type="OrthoDB" id="9795666at2"/>
<dbReference type="GO" id="GO:0003677">
    <property type="term" value="F:DNA binding"/>
    <property type="evidence" value="ECO:0007669"/>
    <property type="project" value="InterPro"/>
</dbReference>
<sequence>MDINFIYQEYQEDLRRFIIKRVANREDMEDVLQEVLIKIQNNLATIKDEGKVAAWIRRIARNQIIDFYRSRRATERLDDNIPDVADGAENHNKEISICIRNIIGNLPAKYQEAIKLTTYQGLSQQQVAQRLGLSTSGAKSRVQRSRAMIKKMLLRCCQLEFDRMGNIIEYRQKGKTKYC</sequence>
<feature type="domain" description="RNA polymerase sigma-70 region 2" evidence="6">
    <location>
        <begin position="6"/>
        <end position="73"/>
    </location>
</feature>
<dbReference type="Gene3D" id="1.10.1740.10">
    <property type="match status" value="1"/>
</dbReference>
<proteinExistence type="inferred from homology"/>
<evidence type="ECO:0000256" key="4">
    <source>
        <dbReference type="ARBA" id="ARBA00023163"/>
    </source>
</evidence>
<dbReference type="Pfam" id="PF04542">
    <property type="entry name" value="Sigma70_r2"/>
    <property type="match status" value="1"/>
</dbReference>
<dbReference type="RefSeq" id="WP_122627412.1">
    <property type="nucleotide sequence ID" value="NZ_UPPP01000064.1"/>
</dbReference>
<evidence type="ECO:0000256" key="5">
    <source>
        <dbReference type="NCBIfam" id="TIGR02959"/>
    </source>
</evidence>
<dbReference type="InterPro" id="IPR007627">
    <property type="entry name" value="RNA_pol_sigma70_r2"/>
</dbReference>
<evidence type="ECO:0000259" key="7">
    <source>
        <dbReference type="Pfam" id="PF08281"/>
    </source>
</evidence>
<dbReference type="Gene3D" id="1.10.10.10">
    <property type="entry name" value="Winged helix-like DNA-binding domain superfamily/Winged helix DNA-binding domain"/>
    <property type="match status" value="1"/>
</dbReference>
<dbReference type="InterPro" id="IPR013324">
    <property type="entry name" value="RNA_pol_sigma_r3/r4-like"/>
</dbReference>
<evidence type="ECO:0000256" key="1">
    <source>
        <dbReference type="ARBA" id="ARBA00010641"/>
    </source>
</evidence>
<evidence type="ECO:0000313" key="8">
    <source>
        <dbReference type="EMBL" id="VBB06458.1"/>
    </source>
</evidence>
<dbReference type="Pfam" id="PF08281">
    <property type="entry name" value="Sigma70_r4_2"/>
    <property type="match status" value="1"/>
</dbReference>
<dbReference type="GO" id="GO:0006352">
    <property type="term" value="P:DNA-templated transcription initiation"/>
    <property type="evidence" value="ECO:0007669"/>
    <property type="project" value="InterPro"/>
</dbReference>
<dbReference type="InterPro" id="IPR013249">
    <property type="entry name" value="RNA_pol_sigma70_r4_t2"/>
</dbReference>
<dbReference type="InterPro" id="IPR014304">
    <property type="entry name" value="RNA_pol_sigma-Z"/>
</dbReference>
<keyword evidence="9" id="KW-1185">Reference proteome</keyword>
<keyword evidence="4" id="KW-0804">Transcription</keyword>
<dbReference type="InterPro" id="IPR014284">
    <property type="entry name" value="RNA_pol_sigma-70_dom"/>
</dbReference>
<reference evidence="8 9" key="1">
    <citation type="submission" date="2018-06" db="EMBL/GenBank/DDBJ databases">
        <authorList>
            <person name="Strepis N."/>
        </authorList>
    </citation>
    <scope>NUCLEOTIDE SEQUENCE [LARGE SCALE GENOMIC DNA]</scope>
    <source>
        <strain evidence="8">LUCI</strain>
    </source>
</reference>
<keyword evidence="3" id="KW-0731">Sigma factor</keyword>
<comment type="similarity">
    <text evidence="1">Belongs to the sigma-70 factor family. ECF subfamily.</text>
</comment>
<dbReference type="CDD" id="cd06171">
    <property type="entry name" value="Sigma70_r4"/>
    <property type="match status" value="1"/>
</dbReference>
<name>A0A498RBE6_9FIRM</name>
<protein>
    <recommendedName>
        <fullName evidence="5">RNA polymerase sigma factor SigZ</fullName>
    </recommendedName>
</protein>
<dbReference type="AlphaFoldDB" id="A0A498RBE6"/>
<dbReference type="NCBIfam" id="TIGR02937">
    <property type="entry name" value="sigma70-ECF"/>
    <property type="match status" value="1"/>
</dbReference>
<dbReference type="PANTHER" id="PTHR43133">
    <property type="entry name" value="RNA POLYMERASE ECF-TYPE SIGMA FACTO"/>
    <property type="match status" value="1"/>
</dbReference>
<evidence type="ECO:0000259" key="6">
    <source>
        <dbReference type="Pfam" id="PF04542"/>
    </source>
</evidence>
<evidence type="ECO:0000256" key="3">
    <source>
        <dbReference type="ARBA" id="ARBA00023082"/>
    </source>
</evidence>
<accession>A0A498RBE6</accession>
<evidence type="ECO:0000313" key="9">
    <source>
        <dbReference type="Proteomes" id="UP000277811"/>
    </source>
</evidence>
<organism evidence="8 9">
    <name type="scientific">Lucifera butyrica</name>
    <dbReference type="NCBI Taxonomy" id="1351585"/>
    <lineage>
        <taxon>Bacteria</taxon>
        <taxon>Bacillati</taxon>
        <taxon>Bacillota</taxon>
        <taxon>Negativicutes</taxon>
        <taxon>Veillonellales</taxon>
        <taxon>Veillonellaceae</taxon>
        <taxon>Lucifera</taxon>
    </lineage>
</organism>
<dbReference type="GO" id="GO:0016987">
    <property type="term" value="F:sigma factor activity"/>
    <property type="evidence" value="ECO:0007669"/>
    <property type="project" value="UniProtKB-KW"/>
</dbReference>
<dbReference type="NCBIfam" id="TIGR02959">
    <property type="entry name" value="SigZ"/>
    <property type="match status" value="1"/>
</dbReference>
<dbReference type="InterPro" id="IPR013325">
    <property type="entry name" value="RNA_pol_sigma_r2"/>
</dbReference>
<dbReference type="InterPro" id="IPR036388">
    <property type="entry name" value="WH-like_DNA-bd_sf"/>
</dbReference>